<keyword evidence="1" id="KW-0732">Signal</keyword>
<dbReference type="InterPro" id="IPR006311">
    <property type="entry name" value="TAT_signal"/>
</dbReference>
<sequence>MSKKISSVKTRRNLRRFFSGGVAVAAVVTGSFALAPSAHAQYGPYTCVLGLVWREAVPGDYVCVTPQWRTKTWDENNLGPSRVQPGGGPYGPDTCKQGYVWRETRPSDHVCVPPLSRSQNRQANMHAVSGYAHPEQIPRNGFSAYWKDGDNQLVVTPPNSSFYSWEPAKGSNYPSIGYGTVIFGERWLTQRGCQRSESRTMYVLAVDETTGIVSNAGKVAVPLCLYP</sequence>
<dbReference type="EMBL" id="JBJVNE010000023">
    <property type="protein sequence ID" value="MFM9651807.1"/>
    <property type="molecule type" value="Genomic_DNA"/>
</dbReference>
<feature type="chain" id="PRO_5046481779" description="Secreted protein" evidence="1">
    <location>
        <begin position="41"/>
        <end position="227"/>
    </location>
</feature>
<keyword evidence="3" id="KW-1185">Reference proteome</keyword>
<evidence type="ECO:0000256" key="1">
    <source>
        <dbReference type="SAM" id="SignalP"/>
    </source>
</evidence>
<proteinExistence type="predicted"/>
<evidence type="ECO:0000313" key="3">
    <source>
        <dbReference type="Proteomes" id="UP001631993"/>
    </source>
</evidence>
<evidence type="ECO:0000313" key="2">
    <source>
        <dbReference type="EMBL" id="MFM9651807.1"/>
    </source>
</evidence>
<organism evidence="2 3">
    <name type="scientific">Streptomyces galilaeus</name>
    <dbReference type="NCBI Taxonomy" id="33899"/>
    <lineage>
        <taxon>Bacteria</taxon>
        <taxon>Bacillati</taxon>
        <taxon>Actinomycetota</taxon>
        <taxon>Actinomycetes</taxon>
        <taxon>Kitasatosporales</taxon>
        <taxon>Streptomycetaceae</taxon>
        <taxon>Streptomyces</taxon>
    </lineage>
</organism>
<name>A0ABW9IV55_STRGJ</name>
<reference evidence="2 3" key="1">
    <citation type="submission" date="2024-12" db="EMBL/GenBank/DDBJ databases">
        <title>Forecasting of Potato common scab and diversities of Pathogenic streptomyces spp. in china.</title>
        <authorList>
            <person name="Handique U."/>
            <person name="Wu J."/>
        </authorList>
    </citation>
    <scope>NUCLEOTIDE SEQUENCE [LARGE SCALE GENOMIC DNA]</scope>
    <source>
        <strain evidence="2 3">ZRIMU1585</strain>
    </source>
</reference>
<dbReference type="PROSITE" id="PS51318">
    <property type="entry name" value="TAT"/>
    <property type="match status" value="1"/>
</dbReference>
<dbReference type="Proteomes" id="UP001631993">
    <property type="component" value="Unassembled WGS sequence"/>
</dbReference>
<accession>A0ABW9IV55</accession>
<dbReference type="RefSeq" id="WP_409085429.1">
    <property type="nucleotide sequence ID" value="NZ_JBJVMW010000027.1"/>
</dbReference>
<protein>
    <recommendedName>
        <fullName evidence="4">Secreted protein</fullName>
    </recommendedName>
</protein>
<comment type="caution">
    <text evidence="2">The sequence shown here is derived from an EMBL/GenBank/DDBJ whole genome shotgun (WGS) entry which is preliminary data.</text>
</comment>
<evidence type="ECO:0008006" key="4">
    <source>
        <dbReference type="Google" id="ProtNLM"/>
    </source>
</evidence>
<feature type="signal peptide" evidence="1">
    <location>
        <begin position="1"/>
        <end position="40"/>
    </location>
</feature>
<gene>
    <name evidence="2" type="ORF">ACKI1S_37370</name>
</gene>